<feature type="transmembrane region" description="Helical" evidence="1">
    <location>
        <begin position="12"/>
        <end position="33"/>
    </location>
</feature>
<evidence type="ECO:0000256" key="1">
    <source>
        <dbReference type="SAM" id="Phobius"/>
    </source>
</evidence>
<keyword evidence="3" id="KW-1185">Reference proteome</keyword>
<evidence type="ECO:0000313" key="3">
    <source>
        <dbReference type="Proteomes" id="UP000009315"/>
    </source>
</evidence>
<comment type="caution">
    <text evidence="2">The sequence shown here is derived from an EMBL/GenBank/DDBJ whole genome shotgun (WGS) entry which is preliminary data.</text>
</comment>
<dbReference type="eggNOG" id="COG3295">
    <property type="taxonomic scope" value="Bacteria"/>
</dbReference>
<reference evidence="2 3" key="1">
    <citation type="journal article" date="2013" name="Genome Announc.">
        <title>Genome Sequence of the Sulfate-Reducing Bacterium Desulfotomaculum hydrothermale Lam5(T).</title>
        <authorList>
            <person name="Amin O."/>
            <person name="Fardeau M.L."/>
            <person name="Valette O."/>
            <person name="Hirschler-Rea A."/>
            <person name="Barbe V."/>
            <person name="Medigue C."/>
            <person name="Vacherie B."/>
            <person name="Ollivier B."/>
            <person name="Bertin P.N."/>
            <person name="Dolla A."/>
        </authorList>
    </citation>
    <scope>NUCLEOTIDE SEQUENCE [LARGE SCALE GENOMIC DNA]</scope>
    <source>
        <strain evidence="3">Lam5 / DSM 18033</strain>
    </source>
</reference>
<dbReference type="OrthoDB" id="1787325at2"/>
<keyword evidence="1" id="KW-0472">Membrane</keyword>
<organism evidence="2 3">
    <name type="scientific">Desulforamulus hydrothermalis Lam5 = DSM 18033</name>
    <dbReference type="NCBI Taxonomy" id="1121428"/>
    <lineage>
        <taxon>Bacteria</taxon>
        <taxon>Bacillati</taxon>
        <taxon>Bacillota</taxon>
        <taxon>Clostridia</taxon>
        <taxon>Eubacteriales</taxon>
        <taxon>Peptococcaceae</taxon>
        <taxon>Desulforamulus</taxon>
    </lineage>
</organism>
<protein>
    <recommendedName>
        <fullName evidence="4">PepSY-associated TM helix domain protein</fullName>
    </recommendedName>
</protein>
<dbReference type="AlphaFoldDB" id="K8DYZ3"/>
<feature type="transmembrane region" description="Helical" evidence="1">
    <location>
        <begin position="105"/>
        <end position="125"/>
    </location>
</feature>
<name>K8DYZ3_9FIRM</name>
<dbReference type="EMBL" id="CAOS01000009">
    <property type="protein sequence ID" value="CCO08159.1"/>
    <property type="molecule type" value="Genomic_DNA"/>
</dbReference>
<dbReference type="Proteomes" id="UP000009315">
    <property type="component" value="Unassembled WGS sequence"/>
</dbReference>
<evidence type="ECO:0008006" key="4">
    <source>
        <dbReference type="Google" id="ProtNLM"/>
    </source>
</evidence>
<dbReference type="STRING" id="1121428.DESHY_20028"/>
<dbReference type="InterPro" id="IPR005625">
    <property type="entry name" value="PepSY-ass_TM"/>
</dbReference>
<proteinExistence type="predicted"/>
<accession>K8DYZ3</accession>
<dbReference type="RefSeq" id="WP_008411406.1">
    <property type="nucleotide sequence ID" value="NZ_CAOS01000009.1"/>
</dbReference>
<keyword evidence="1" id="KW-0812">Transmembrane</keyword>
<sequence>MRFYRQLRQVHLWIGLLTSVLILIEAVTGLLMAEPWLMGVSKPSKQISEAAGHLAGNPGMGRMGGEFKGGHDITPGGSGNSIMHFVRNLHAGRIGNTDISLLLDLVAIGLIILTMTGIILSVRALKLQSTARK</sequence>
<dbReference type="Pfam" id="PF03929">
    <property type="entry name" value="PepSY_TM"/>
    <property type="match status" value="1"/>
</dbReference>
<keyword evidence="1" id="KW-1133">Transmembrane helix</keyword>
<gene>
    <name evidence="2" type="ORF">DESHY_20028</name>
</gene>
<evidence type="ECO:0000313" key="2">
    <source>
        <dbReference type="EMBL" id="CCO08159.1"/>
    </source>
</evidence>